<gene>
    <name evidence="1" type="ORF">RRF57_006777</name>
</gene>
<dbReference type="Pfam" id="PF19271">
    <property type="entry name" value="Nis1"/>
    <property type="match status" value="1"/>
</dbReference>
<proteinExistence type="predicted"/>
<comment type="caution">
    <text evidence="1">The sequence shown here is derived from an EMBL/GenBank/DDBJ whole genome shotgun (WGS) entry which is preliminary data.</text>
</comment>
<dbReference type="Proteomes" id="UP001305414">
    <property type="component" value="Unassembled WGS sequence"/>
</dbReference>
<dbReference type="InterPro" id="IPR045469">
    <property type="entry name" value="Nis1"/>
</dbReference>
<protein>
    <submittedName>
        <fullName evidence="1">Uncharacterized protein</fullName>
    </submittedName>
</protein>
<accession>A0AAN7ULR3</accession>
<evidence type="ECO:0000313" key="2">
    <source>
        <dbReference type="Proteomes" id="UP001305414"/>
    </source>
</evidence>
<reference evidence="1 2" key="1">
    <citation type="submission" date="2023-10" db="EMBL/GenBank/DDBJ databases">
        <title>Draft genome sequence of Xylaria bambusicola isolate GMP-LS, the root and basal stem rot pathogen of sugarcane in Indonesia.</title>
        <authorList>
            <person name="Selvaraj P."/>
            <person name="Muralishankar V."/>
            <person name="Muruganantham S."/>
            <person name="Sp S."/>
            <person name="Haryani S."/>
            <person name="Lau K.J.X."/>
            <person name="Naqvi N.I."/>
        </authorList>
    </citation>
    <scope>NUCLEOTIDE SEQUENCE [LARGE SCALE GENOMIC DNA]</scope>
    <source>
        <strain evidence="1">GMP-LS</strain>
    </source>
</reference>
<evidence type="ECO:0000313" key="1">
    <source>
        <dbReference type="EMBL" id="KAK5631062.1"/>
    </source>
</evidence>
<dbReference type="EMBL" id="JAWHQM010000018">
    <property type="protein sequence ID" value="KAK5631062.1"/>
    <property type="molecule type" value="Genomic_DNA"/>
</dbReference>
<dbReference type="AlphaFoldDB" id="A0AAN7ULR3"/>
<sequence length="243" mass="26360">MDRAVQKPLEPFECAPPLSPAMRCGVIRGPGRARHLRLSITSYSQFLLPTEYSRLFERLGNIHTPAHNPPRNTTSIRQYRTVECIVYLRSLQSQIIFTAVKMVSVKSLTTAAFAGLLPLASAGPMISTMTAPATVVAGENITVTLGTSIYIQNWEDFNIVWGLAPPRFGGQGPNGEIYVGTQIGYTNLYGTGIAKLNSFTVDVAIPENQPEGDWLLVAAVPYLVGASGSTNLRSFNSTIKITT</sequence>
<organism evidence="1 2">
    <name type="scientific">Xylaria bambusicola</name>
    <dbReference type="NCBI Taxonomy" id="326684"/>
    <lineage>
        <taxon>Eukaryota</taxon>
        <taxon>Fungi</taxon>
        <taxon>Dikarya</taxon>
        <taxon>Ascomycota</taxon>
        <taxon>Pezizomycotina</taxon>
        <taxon>Sordariomycetes</taxon>
        <taxon>Xylariomycetidae</taxon>
        <taxon>Xylariales</taxon>
        <taxon>Xylariaceae</taxon>
        <taxon>Xylaria</taxon>
    </lineage>
</organism>
<keyword evidence="2" id="KW-1185">Reference proteome</keyword>
<name>A0AAN7ULR3_9PEZI</name>